<dbReference type="Proteomes" id="UP000663844">
    <property type="component" value="Unassembled WGS sequence"/>
</dbReference>
<dbReference type="EMBL" id="CAJOAZ010000676">
    <property type="protein sequence ID" value="CAF3695101.1"/>
    <property type="molecule type" value="Genomic_DNA"/>
</dbReference>
<sequence length="304" mass="34329">MLGFLRMALVYPYASPRRLRDLCDLCTTAFIYGHILDSSSKDDISEQAKQQINCDITCRTTSWWVLQPFPKCILQQFLDESNVTLTFNSSNPLARYMKDDEHPVYFEFNTPTDCEYTALPPILANITEQTFVEFKLEIPYLIRNNQNIMLKPLLYQNSLLNVFATHVVYGLPANFATMNADFDKNTYSISYEKGLVEASFEPLLPNLVPFGSSGTENFSSFVDANVSPWLAFPFSSLSHNTKCASNKYNFTAPALIRPVKMVLNVTGNILEAIPDGIYTNEGDQSLGAWQIDVSYRITSTSDCD</sequence>
<protein>
    <submittedName>
        <fullName evidence="1">Uncharacterized protein</fullName>
    </submittedName>
</protein>
<gene>
    <name evidence="1" type="ORF">OXD698_LOCUS11881</name>
</gene>
<comment type="caution">
    <text evidence="1">The sequence shown here is derived from an EMBL/GenBank/DDBJ whole genome shotgun (WGS) entry which is preliminary data.</text>
</comment>
<accession>A0A818U3L4</accession>
<organism evidence="1 2">
    <name type="scientific">Adineta steineri</name>
    <dbReference type="NCBI Taxonomy" id="433720"/>
    <lineage>
        <taxon>Eukaryota</taxon>
        <taxon>Metazoa</taxon>
        <taxon>Spiralia</taxon>
        <taxon>Gnathifera</taxon>
        <taxon>Rotifera</taxon>
        <taxon>Eurotatoria</taxon>
        <taxon>Bdelloidea</taxon>
        <taxon>Adinetida</taxon>
        <taxon>Adinetidae</taxon>
        <taxon>Adineta</taxon>
    </lineage>
</organism>
<reference evidence="1" key="1">
    <citation type="submission" date="2021-02" db="EMBL/GenBank/DDBJ databases">
        <authorList>
            <person name="Nowell W R."/>
        </authorList>
    </citation>
    <scope>NUCLEOTIDE SEQUENCE</scope>
</reference>
<name>A0A818U3L4_9BILA</name>
<evidence type="ECO:0000313" key="2">
    <source>
        <dbReference type="Proteomes" id="UP000663844"/>
    </source>
</evidence>
<proteinExistence type="predicted"/>
<evidence type="ECO:0000313" key="1">
    <source>
        <dbReference type="EMBL" id="CAF3695101.1"/>
    </source>
</evidence>
<dbReference type="AlphaFoldDB" id="A0A818U3L4"/>